<organism evidence="1 2">
    <name type="scientific">Aspergillus pseudotamarii</name>
    <dbReference type="NCBI Taxonomy" id="132259"/>
    <lineage>
        <taxon>Eukaryota</taxon>
        <taxon>Fungi</taxon>
        <taxon>Dikarya</taxon>
        <taxon>Ascomycota</taxon>
        <taxon>Pezizomycotina</taxon>
        <taxon>Eurotiomycetes</taxon>
        <taxon>Eurotiomycetidae</taxon>
        <taxon>Eurotiales</taxon>
        <taxon>Aspergillaceae</taxon>
        <taxon>Aspergillus</taxon>
        <taxon>Aspergillus subgen. Circumdati</taxon>
    </lineage>
</organism>
<dbReference type="EMBL" id="ML743597">
    <property type="protein sequence ID" value="KAE8135089.1"/>
    <property type="molecule type" value="Genomic_DNA"/>
</dbReference>
<evidence type="ECO:0000313" key="1">
    <source>
        <dbReference type="EMBL" id="KAE8135089.1"/>
    </source>
</evidence>
<keyword evidence="2" id="KW-1185">Reference proteome</keyword>
<dbReference type="RefSeq" id="XP_031911152.1">
    <property type="nucleotide sequence ID" value="XM_032060459.1"/>
</dbReference>
<dbReference type="OrthoDB" id="4479356at2759"/>
<protein>
    <submittedName>
        <fullName evidence="1">Uncharacterized protein</fullName>
    </submittedName>
</protein>
<proteinExistence type="predicted"/>
<dbReference type="Proteomes" id="UP000325672">
    <property type="component" value="Unassembled WGS sequence"/>
</dbReference>
<dbReference type="GeneID" id="43644669"/>
<gene>
    <name evidence="1" type="ORF">BDV38DRAFT_285291</name>
</gene>
<dbReference type="AlphaFoldDB" id="A0A5N6SMI5"/>
<accession>A0A5N6SMI5</accession>
<evidence type="ECO:0000313" key="2">
    <source>
        <dbReference type="Proteomes" id="UP000325672"/>
    </source>
</evidence>
<sequence>MSREQHIPTHTPLQDSYEFISYEIIMNSKVDLITNKMDRTTVGRYVTGIRGTCDWDDAGNFCSYEECHPSGKWDFNRMVWSIRYDNNVERSKPFGFHVNTMKELKRMWGDGTRHRMEYHVVAFYHPELTVSAPESEVYYLSVRNDLTNHTGWDWKWNSATETDRVHCAEMVRYLWTHLH</sequence>
<reference evidence="1 2" key="1">
    <citation type="submission" date="2019-04" db="EMBL/GenBank/DDBJ databases">
        <title>Friends and foes A comparative genomics study of 23 Aspergillus species from section Flavi.</title>
        <authorList>
            <consortium name="DOE Joint Genome Institute"/>
            <person name="Kjaerbolling I."/>
            <person name="Vesth T."/>
            <person name="Frisvad J.C."/>
            <person name="Nybo J.L."/>
            <person name="Theobald S."/>
            <person name="Kildgaard S."/>
            <person name="Isbrandt T."/>
            <person name="Kuo A."/>
            <person name="Sato A."/>
            <person name="Lyhne E.K."/>
            <person name="Kogle M.E."/>
            <person name="Wiebenga A."/>
            <person name="Kun R.S."/>
            <person name="Lubbers R.J."/>
            <person name="Makela M.R."/>
            <person name="Barry K."/>
            <person name="Chovatia M."/>
            <person name="Clum A."/>
            <person name="Daum C."/>
            <person name="Haridas S."/>
            <person name="He G."/>
            <person name="LaButti K."/>
            <person name="Lipzen A."/>
            <person name="Mondo S."/>
            <person name="Riley R."/>
            <person name="Salamov A."/>
            <person name="Simmons B.A."/>
            <person name="Magnuson J.K."/>
            <person name="Henrissat B."/>
            <person name="Mortensen U.H."/>
            <person name="Larsen T.O."/>
            <person name="Devries R.P."/>
            <person name="Grigoriev I.V."/>
            <person name="Machida M."/>
            <person name="Baker S.E."/>
            <person name="Andersen M.R."/>
        </authorList>
    </citation>
    <scope>NUCLEOTIDE SEQUENCE [LARGE SCALE GENOMIC DNA]</scope>
    <source>
        <strain evidence="1 2">CBS 117625</strain>
    </source>
</reference>
<name>A0A5N6SMI5_ASPPS</name>